<dbReference type="Proteomes" id="UP000712570">
    <property type="component" value="Unassembled WGS sequence"/>
</dbReference>
<sequence length="595" mass="65339">MGALLGMISQENVLQNISQQLHPLIEQGHCSATLISDQASAQILSCPTLTLHLHLHGQSAHRVLIRFDWDQPHHCSIASSRDSITVCCRGLIENSEALQDKLSILGYISEPANTAQLAADLIHWHYRSQHDLLKAVHLAASEIIGVYAISVMSAEHTGEIICTSRHIPLFIAKGVRCIAFSDQPQALQGIAPEMIRLGPGDTAKLSSNEFTLLNPLGEPCIRATENFQQTQIKLHGFHHYMQKEISEQAGIFADILDDTGCDANLAQLLDNDAARILCDIEGITLLASGSSYHAALTARYWFESLAGLPCTVELASEYRYRDAVQHHNTLIIAVSQSGETADTIAALKYAQSLAHEHTLAISNASPSSLMQLARFQLFLAAGPEIGITSTKTFSTQLLTLYRLALCFAKLRDHLSAAAEAAAIDDLRRLPRAATELSAITGQLQEWAQKIFSSKQLFFVGRHLYYPLAQEAALKMQEVAYIHAFGFPAGELVHGPLTLVNKDLPVIACLPWNRLTEKLLANLQEIRARDGELFILSDAGLSSAEHYHVICMTNNLHDLNPILYGIALQTLAYNTAILQKNDVDTPRFLSKSVTKT</sequence>
<dbReference type="InterPro" id="IPR005855">
    <property type="entry name" value="GFAT"/>
</dbReference>
<comment type="caution">
    <text evidence="7">The sequence shown here is derived from an EMBL/GenBank/DDBJ whole genome shotgun (WGS) entry which is preliminary data.</text>
</comment>
<dbReference type="Gene3D" id="3.60.20.10">
    <property type="entry name" value="Glutamine Phosphoribosylpyrophosphate, subunit 1, domain 1"/>
    <property type="match status" value="1"/>
</dbReference>
<reference evidence="7 8" key="1">
    <citation type="submission" date="2020-03" db="EMBL/GenBank/DDBJ databases">
        <title>Draft genome sequence of environmentally isolated violet-colored cultures.</title>
        <authorList>
            <person name="Wilson H.S."/>
        </authorList>
    </citation>
    <scope>NUCLEOTIDE SEQUENCE [LARGE SCALE GENOMIC DNA]</scope>
    <source>
        <strain evidence="7 8">HSC-16F04</strain>
    </source>
</reference>
<dbReference type="CDD" id="cd05008">
    <property type="entry name" value="SIS_GlmS_GlmD_1"/>
    <property type="match status" value="1"/>
</dbReference>
<dbReference type="NCBIfam" id="NF001484">
    <property type="entry name" value="PRK00331.1"/>
    <property type="match status" value="1"/>
</dbReference>
<proteinExistence type="predicted"/>
<dbReference type="EC" id="2.6.1.16" evidence="2"/>
<dbReference type="SUPFAM" id="SSF56235">
    <property type="entry name" value="N-terminal nucleophile aminohydrolases (Ntn hydrolases)"/>
    <property type="match status" value="1"/>
</dbReference>
<dbReference type="InterPro" id="IPR035490">
    <property type="entry name" value="GlmS/FrlB_SIS"/>
</dbReference>
<dbReference type="InterPro" id="IPR029055">
    <property type="entry name" value="Ntn_hydrolases_N"/>
</dbReference>
<dbReference type="CDD" id="cd05009">
    <property type="entry name" value="SIS_GlmS_GlmD_2"/>
    <property type="match status" value="1"/>
</dbReference>
<dbReference type="GO" id="GO:0004360">
    <property type="term" value="F:glutamine-fructose-6-phosphate transaminase (isomerizing) activity"/>
    <property type="evidence" value="ECO:0007669"/>
    <property type="project" value="UniProtKB-EC"/>
</dbReference>
<dbReference type="PROSITE" id="PS51464">
    <property type="entry name" value="SIS"/>
    <property type="match status" value="2"/>
</dbReference>
<keyword evidence="7" id="KW-0032">Aminotransferase</keyword>
<evidence type="ECO:0000259" key="6">
    <source>
        <dbReference type="PROSITE" id="PS51464"/>
    </source>
</evidence>
<feature type="domain" description="SIS" evidence="6">
    <location>
        <begin position="446"/>
        <end position="585"/>
    </location>
</feature>
<dbReference type="Pfam" id="PF01380">
    <property type="entry name" value="SIS"/>
    <property type="match status" value="2"/>
</dbReference>
<dbReference type="InterPro" id="IPR001347">
    <property type="entry name" value="SIS_dom"/>
</dbReference>
<protein>
    <recommendedName>
        <fullName evidence="3">Glutamine--fructose-6-phosphate aminotransferase [isomerizing]</fullName>
        <ecNumber evidence="2">2.6.1.16</ecNumber>
    </recommendedName>
</protein>
<name>A0ABX0L582_9NEIS</name>
<comment type="catalytic activity">
    <reaction evidence="1">
        <text>D-fructose 6-phosphate + L-glutamine = D-glucosamine 6-phosphate + L-glutamate</text>
        <dbReference type="Rhea" id="RHEA:13237"/>
        <dbReference type="ChEBI" id="CHEBI:29985"/>
        <dbReference type="ChEBI" id="CHEBI:58359"/>
        <dbReference type="ChEBI" id="CHEBI:58725"/>
        <dbReference type="ChEBI" id="CHEBI:61527"/>
        <dbReference type="EC" id="2.6.1.16"/>
    </reaction>
</comment>
<dbReference type="InterPro" id="IPR046348">
    <property type="entry name" value="SIS_dom_sf"/>
</dbReference>
<evidence type="ECO:0000256" key="1">
    <source>
        <dbReference type="ARBA" id="ARBA00001031"/>
    </source>
</evidence>
<dbReference type="RefSeq" id="WP_166828701.1">
    <property type="nucleotide sequence ID" value="NZ_JAAOLX010000009.1"/>
</dbReference>
<dbReference type="EMBL" id="JAAOLX010000009">
    <property type="protein sequence ID" value="NHQ87783.1"/>
    <property type="molecule type" value="Genomic_DNA"/>
</dbReference>
<keyword evidence="5" id="KW-0315">Glutamine amidotransferase</keyword>
<feature type="domain" description="SIS" evidence="6">
    <location>
        <begin position="265"/>
        <end position="413"/>
    </location>
</feature>
<evidence type="ECO:0000313" key="8">
    <source>
        <dbReference type="Proteomes" id="UP000712570"/>
    </source>
</evidence>
<evidence type="ECO:0000256" key="3">
    <source>
        <dbReference type="ARBA" id="ARBA00016090"/>
    </source>
</evidence>
<keyword evidence="4" id="KW-0677">Repeat</keyword>
<accession>A0ABX0L582</accession>
<dbReference type="NCBIfam" id="TIGR01135">
    <property type="entry name" value="glmS"/>
    <property type="match status" value="1"/>
</dbReference>
<dbReference type="Gene3D" id="3.40.50.10490">
    <property type="entry name" value="Glucose-6-phosphate isomerase like protein, domain 1"/>
    <property type="match status" value="2"/>
</dbReference>
<dbReference type="PANTHER" id="PTHR10937">
    <property type="entry name" value="GLUCOSAMINE--FRUCTOSE-6-PHOSPHATE AMINOTRANSFERASE, ISOMERIZING"/>
    <property type="match status" value="1"/>
</dbReference>
<evidence type="ECO:0000256" key="5">
    <source>
        <dbReference type="ARBA" id="ARBA00022962"/>
    </source>
</evidence>
<evidence type="ECO:0000256" key="2">
    <source>
        <dbReference type="ARBA" id="ARBA00012916"/>
    </source>
</evidence>
<dbReference type="SUPFAM" id="SSF53697">
    <property type="entry name" value="SIS domain"/>
    <property type="match status" value="1"/>
</dbReference>
<dbReference type="InterPro" id="IPR035466">
    <property type="entry name" value="GlmS/AgaS_SIS"/>
</dbReference>
<keyword evidence="7" id="KW-0808">Transferase</keyword>
<dbReference type="PANTHER" id="PTHR10937:SF0">
    <property type="entry name" value="GLUTAMINE--FRUCTOSE-6-PHOSPHATE TRANSAMINASE (ISOMERIZING)"/>
    <property type="match status" value="1"/>
</dbReference>
<organism evidence="7 8">
    <name type="scientific">Iodobacter violaceini</name>
    <dbReference type="NCBI Taxonomy" id="3044271"/>
    <lineage>
        <taxon>Bacteria</taxon>
        <taxon>Pseudomonadati</taxon>
        <taxon>Pseudomonadota</taxon>
        <taxon>Betaproteobacteria</taxon>
        <taxon>Neisseriales</taxon>
        <taxon>Chitinibacteraceae</taxon>
        <taxon>Iodobacter</taxon>
    </lineage>
</organism>
<evidence type="ECO:0000256" key="4">
    <source>
        <dbReference type="ARBA" id="ARBA00022737"/>
    </source>
</evidence>
<keyword evidence="8" id="KW-1185">Reference proteome</keyword>
<gene>
    <name evidence="7" type="primary">glmS</name>
    <name evidence="7" type="ORF">HA050_16845</name>
</gene>
<evidence type="ECO:0000313" key="7">
    <source>
        <dbReference type="EMBL" id="NHQ87783.1"/>
    </source>
</evidence>